<feature type="region of interest" description="Disordered" evidence="1">
    <location>
        <begin position="39"/>
        <end position="107"/>
    </location>
</feature>
<dbReference type="Proteomes" id="UP001054837">
    <property type="component" value="Unassembled WGS sequence"/>
</dbReference>
<sequence length="107" mass="12226">MGVFQCILASRVSRQEISIFLLRDNLLPFLSSILFKREKQRKHRYSPNRRPSPIYGSPSKRSWTKGRRTNDKQRAIPGRRCHSNSSLPSLLSLSPPPPSTQENVLPG</sequence>
<keyword evidence="3" id="KW-1185">Reference proteome</keyword>
<dbReference type="AlphaFoldDB" id="A0AAV4TNQ1"/>
<organism evidence="2 3">
    <name type="scientific">Caerostris darwini</name>
    <dbReference type="NCBI Taxonomy" id="1538125"/>
    <lineage>
        <taxon>Eukaryota</taxon>
        <taxon>Metazoa</taxon>
        <taxon>Ecdysozoa</taxon>
        <taxon>Arthropoda</taxon>
        <taxon>Chelicerata</taxon>
        <taxon>Arachnida</taxon>
        <taxon>Araneae</taxon>
        <taxon>Araneomorphae</taxon>
        <taxon>Entelegynae</taxon>
        <taxon>Araneoidea</taxon>
        <taxon>Araneidae</taxon>
        <taxon>Caerostris</taxon>
    </lineage>
</organism>
<evidence type="ECO:0000256" key="1">
    <source>
        <dbReference type="SAM" id="MobiDB-lite"/>
    </source>
</evidence>
<dbReference type="EMBL" id="BPLQ01009767">
    <property type="protein sequence ID" value="GIY46475.1"/>
    <property type="molecule type" value="Genomic_DNA"/>
</dbReference>
<evidence type="ECO:0000313" key="2">
    <source>
        <dbReference type="EMBL" id="GIY46475.1"/>
    </source>
</evidence>
<name>A0AAV4TNQ1_9ARAC</name>
<gene>
    <name evidence="2" type="ORF">CDAR_458021</name>
</gene>
<evidence type="ECO:0000313" key="3">
    <source>
        <dbReference type="Proteomes" id="UP001054837"/>
    </source>
</evidence>
<accession>A0AAV4TNQ1</accession>
<protein>
    <submittedName>
        <fullName evidence="2">Uncharacterized protein</fullName>
    </submittedName>
</protein>
<comment type="caution">
    <text evidence="2">The sequence shown here is derived from an EMBL/GenBank/DDBJ whole genome shotgun (WGS) entry which is preliminary data.</text>
</comment>
<proteinExistence type="predicted"/>
<reference evidence="2 3" key="1">
    <citation type="submission" date="2021-06" db="EMBL/GenBank/DDBJ databases">
        <title>Caerostris darwini draft genome.</title>
        <authorList>
            <person name="Kono N."/>
            <person name="Arakawa K."/>
        </authorList>
    </citation>
    <scope>NUCLEOTIDE SEQUENCE [LARGE SCALE GENOMIC DNA]</scope>
</reference>